<feature type="compositionally biased region" description="Basic and acidic residues" evidence="1">
    <location>
        <begin position="312"/>
        <end position="324"/>
    </location>
</feature>
<evidence type="ECO:0008006" key="4">
    <source>
        <dbReference type="Google" id="ProtNLM"/>
    </source>
</evidence>
<feature type="compositionally biased region" description="Acidic residues" evidence="1">
    <location>
        <begin position="259"/>
        <end position="277"/>
    </location>
</feature>
<accession>A0A135V9L1</accession>
<feature type="compositionally biased region" description="Basic and acidic residues" evidence="1">
    <location>
        <begin position="333"/>
        <end position="346"/>
    </location>
</feature>
<protein>
    <recommendedName>
        <fullName evidence="4">HNH nuclease domain-containing protein</fullName>
    </recommendedName>
</protein>
<evidence type="ECO:0000313" key="2">
    <source>
        <dbReference type="EMBL" id="KXH69302.1"/>
    </source>
</evidence>
<proteinExistence type="predicted"/>
<evidence type="ECO:0000313" key="3">
    <source>
        <dbReference type="Proteomes" id="UP000070121"/>
    </source>
</evidence>
<name>A0A135V9L1_9PEZI</name>
<evidence type="ECO:0000256" key="1">
    <source>
        <dbReference type="SAM" id="MobiDB-lite"/>
    </source>
</evidence>
<feature type="region of interest" description="Disordered" evidence="1">
    <location>
        <begin position="257"/>
        <end position="277"/>
    </location>
</feature>
<dbReference type="OrthoDB" id="4846110at2759"/>
<keyword evidence="3" id="KW-1185">Reference proteome</keyword>
<dbReference type="EMBL" id="JFFI01000133">
    <property type="protein sequence ID" value="KXH69302.1"/>
    <property type="molecule type" value="Genomic_DNA"/>
</dbReference>
<dbReference type="Proteomes" id="UP000070121">
    <property type="component" value="Unassembled WGS sequence"/>
</dbReference>
<feature type="region of interest" description="Disordered" evidence="1">
    <location>
        <begin position="311"/>
        <end position="353"/>
    </location>
</feature>
<sequence>MGHRNTNSSSFLYVMRGYAKEPNLLCWPKLLLSNTSEAKQARQRDGNHCILTKHAPLVTEVYHIIPLDLLRLRTHLIKELEGMRSWYTEESMTILVEKLTSESRDENIIDTRRNMICLDLSMGECWFRGESSCSSRWVAQSRWSSQVPAEDEADEPQTKSVLVLALIFYWLRKTEFPGMQQIIPFDTDPRQHFEDHDPMHFRAFNVETNRPLLGGEIIRISAHDEKDLPDYDPLDLRANLFTAFSLAAAVDPRAYKFDDDGDNNCDGDGDNEDDDFDDAVASRSLMRMRMKEGAHSQSNLQRRIMPLAATDETSHAQHDSDEAAVRAVSPDDDGNKGIIEDNKTVDEIQLSTA</sequence>
<dbReference type="AlphaFoldDB" id="A0A135V9L1"/>
<reference evidence="2 3" key="1">
    <citation type="submission" date="2014-02" db="EMBL/GenBank/DDBJ databases">
        <title>The genome sequence of Colletotrichum salicis CBS 607.94.</title>
        <authorList>
            <person name="Baroncelli R."/>
            <person name="Thon M.R."/>
        </authorList>
    </citation>
    <scope>NUCLEOTIDE SEQUENCE [LARGE SCALE GENOMIC DNA]</scope>
    <source>
        <strain evidence="2 3">CBS 607.94</strain>
    </source>
</reference>
<comment type="caution">
    <text evidence="2">The sequence shown here is derived from an EMBL/GenBank/DDBJ whole genome shotgun (WGS) entry which is preliminary data.</text>
</comment>
<gene>
    <name evidence="2" type="ORF">CSAL01_12276</name>
</gene>
<organism evidence="2 3">
    <name type="scientific">Colletotrichum salicis</name>
    <dbReference type="NCBI Taxonomy" id="1209931"/>
    <lineage>
        <taxon>Eukaryota</taxon>
        <taxon>Fungi</taxon>
        <taxon>Dikarya</taxon>
        <taxon>Ascomycota</taxon>
        <taxon>Pezizomycotina</taxon>
        <taxon>Sordariomycetes</taxon>
        <taxon>Hypocreomycetidae</taxon>
        <taxon>Glomerellales</taxon>
        <taxon>Glomerellaceae</taxon>
        <taxon>Colletotrichum</taxon>
        <taxon>Colletotrichum acutatum species complex</taxon>
    </lineage>
</organism>